<dbReference type="Proteomes" id="UP000501179">
    <property type="component" value="Chromosome"/>
</dbReference>
<evidence type="ECO:0000313" key="4">
    <source>
        <dbReference type="EMBL" id="QIQ04777.1"/>
    </source>
</evidence>
<dbReference type="PROSITE" id="PS50935">
    <property type="entry name" value="SSB"/>
    <property type="match status" value="1"/>
</dbReference>
<dbReference type="Gene3D" id="2.40.50.140">
    <property type="entry name" value="Nucleic acid-binding proteins"/>
    <property type="match status" value="1"/>
</dbReference>
<evidence type="ECO:0000256" key="1">
    <source>
        <dbReference type="ARBA" id="ARBA00023125"/>
    </source>
</evidence>
<dbReference type="CDD" id="cd04496">
    <property type="entry name" value="SSB_OBF"/>
    <property type="match status" value="1"/>
</dbReference>
<keyword evidence="1 2" id="KW-0238">DNA-binding</keyword>
<gene>
    <name evidence="4" type="ORF">HA039_23095</name>
</gene>
<evidence type="ECO:0000256" key="2">
    <source>
        <dbReference type="PROSITE-ProRule" id="PRU00252"/>
    </source>
</evidence>
<name>A0A6G9H3T2_9ACTN</name>
<feature type="region of interest" description="Disordered" evidence="3">
    <location>
        <begin position="144"/>
        <end position="179"/>
    </location>
</feature>
<accession>A0A6G9H3T2</accession>
<reference evidence="4 5" key="1">
    <citation type="submission" date="2020-03" db="EMBL/GenBank/DDBJ databases">
        <title>A novel species.</title>
        <authorList>
            <person name="Gao J."/>
        </authorList>
    </citation>
    <scope>NUCLEOTIDE SEQUENCE [LARGE SCALE GENOMIC DNA]</scope>
    <source>
        <strain evidence="4 5">QMT-12</strain>
    </source>
</reference>
<dbReference type="KEGG" id="slia:HA039_23095"/>
<organism evidence="4 5">
    <name type="scientific">Streptomyces liangshanensis</name>
    <dbReference type="NCBI Taxonomy" id="2717324"/>
    <lineage>
        <taxon>Bacteria</taxon>
        <taxon>Bacillati</taxon>
        <taxon>Actinomycetota</taxon>
        <taxon>Actinomycetes</taxon>
        <taxon>Kitasatosporales</taxon>
        <taxon>Streptomycetaceae</taxon>
        <taxon>Streptomyces</taxon>
    </lineage>
</organism>
<dbReference type="GO" id="GO:0003697">
    <property type="term" value="F:single-stranded DNA binding"/>
    <property type="evidence" value="ECO:0007669"/>
    <property type="project" value="InterPro"/>
</dbReference>
<keyword evidence="5" id="KW-1185">Reference proteome</keyword>
<dbReference type="AlphaFoldDB" id="A0A6G9H3T2"/>
<dbReference type="EMBL" id="CP050177">
    <property type="protein sequence ID" value="QIQ04777.1"/>
    <property type="molecule type" value="Genomic_DNA"/>
</dbReference>
<sequence>MNDTVVTVVGNVATGVEFRESATGGVARFRFAVSARRWDRQKETWADGPTSFYTVCAWRTLGANLAASVSVGEPLVVHGRLRVREEEREGQRRTFVDIDALAVGHDMTRGTSAFRRVARATPSLTERHGVATQGQEAVPRAARAESAGQARQVQGQLPVPGADPGGREEPVGVGAGAGM</sequence>
<dbReference type="SUPFAM" id="SSF50249">
    <property type="entry name" value="Nucleic acid-binding proteins"/>
    <property type="match status" value="1"/>
</dbReference>
<dbReference type="InterPro" id="IPR000424">
    <property type="entry name" value="Primosome_PriB/ssb"/>
</dbReference>
<proteinExistence type="predicted"/>
<protein>
    <submittedName>
        <fullName evidence="4">Single-stranded DNA-binding protein</fullName>
    </submittedName>
</protein>
<dbReference type="InterPro" id="IPR012340">
    <property type="entry name" value="NA-bd_OB-fold"/>
</dbReference>
<dbReference type="Pfam" id="PF00436">
    <property type="entry name" value="SSB"/>
    <property type="match status" value="1"/>
</dbReference>
<evidence type="ECO:0000256" key="3">
    <source>
        <dbReference type="SAM" id="MobiDB-lite"/>
    </source>
</evidence>
<evidence type="ECO:0000313" key="5">
    <source>
        <dbReference type="Proteomes" id="UP000501179"/>
    </source>
</evidence>
<dbReference type="RefSeq" id="WP_167032983.1">
    <property type="nucleotide sequence ID" value="NZ_CP050177.1"/>
</dbReference>